<evidence type="ECO:0000313" key="4">
    <source>
        <dbReference type="EMBL" id="RVW63220.1"/>
    </source>
</evidence>
<feature type="region of interest" description="Disordered" evidence="1">
    <location>
        <begin position="418"/>
        <end position="469"/>
    </location>
</feature>
<evidence type="ECO:0000256" key="1">
    <source>
        <dbReference type="SAM" id="MobiDB-lite"/>
    </source>
</evidence>
<evidence type="ECO:0000259" key="2">
    <source>
        <dbReference type="Pfam" id="PF07727"/>
    </source>
</evidence>
<dbReference type="PANTHER" id="PTHR37610:SF47">
    <property type="entry name" value="RETROTRANSPOSON COPIA-LIKE N-TERMINAL DOMAIN-CONTAINING PROTEIN"/>
    <property type="match status" value="1"/>
</dbReference>
<dbReference type="PANTHER" id="PTHR37610">
    <property type="entry name" value="CCHC-TYPE DOMAIN-CONTAINING PROTEIN"/>
    <property type="match status" value="1"/>
</dbReference>
<gene>
    <name evidence="4" type="primary">RE1_648</name>
    <name evidence="4" type="ORF">CK203_058972</name>
</gene>
<name>A0A438FTD2_VITVI</name>
<evidence type="ECO:0000313" key="5">
    <source>
        <dbReference type="Proteomes" id="UP000288805"/>
    </source>
</evidence>
<comment type="caution">
    <text evidence="4">The sequence shown here is derived from an EMBL/GenBank/DDBJ whole genome shotgun (WGS) entry which is preliminary data.</text>
</comment>
<feature type="compositionally biased region" description="Basic and acidic residues" evidence="1">
    <location>
        <begin position="251"/>
        <end position="273"/>
    </location>
</feature>
<sequence>MTKYGKRDSIATVSQITSNQEAMASSNSSADSNLMPITGHKLNGNNYLQWSHSVMMFICGKGKDDYLNGVAAKSNKTDEKFKVWNAENNMVMSWLINSMANDIGENFLLYGTTKEIWDAAKETYSNNENTSELFEVESVLHDFRQGELTVTQYFNTLNRSGSSWTCSRSTIGAVWVMESEVRREESGKKIMMGSQDSVTNPESSALAVRGNPSNNNDHRPKKGRPWCDHCRRPGHTKDTCWKIHGKPADWKPSRFANDKEGRGNLVSMDEKPSPEPTPFSKEQIEVLQKLFSQSLPVPTPRLVLVPWHKKVLDSGKTIGSAKMCSGLYLLEVNDPPQGATHHSDCSVSSSPISLSFTKVPVSTLLSKMGETNFIQEYQFWDIEESSHFPPNSDQPYPSLNHESIPPQNFFLESPYFLESPSQDQTNNPPTNPPPQNLDTIQSTKNDESSEDPSGNYNPETNDDSDFPIVVRKGVPNNIQEALGSPEWKSVVYAEIHALEKNGTWEISELPAGKRLVGCKWIFTVKYNEDGSVSRFKAQLVAKGFTQSYGINYEETFAPVAKLNTIRVLLSLAANLDWPLHQLDVKNAFLNGDLAEEVYMEIPPGFETQTTRNKVSKLRRSLYGLKQSPRAWFERFTKVVKKHGYSQCQTDHTLFVKHSPAGKLVVLIVYVDDIILTGDYEEEIRTIKSFLAAEFEIKDLGNLKYFLGMEITRSRKRISISQRKYVLDLLKEIGMLGRKPTNTPIDPTTKLGAKENCALVDKG</sequence>
<feature type="region of interest" description="Disordered" evidence="1">
    <location>
        <begin position="186"/>
        <end position="229"/>
    </location>
</feature>
<feature type="compositionally biased region" description="Polar residues" evidence="1">
    <location>
        <begin position="194"/>
        <end position="203"/>
    </location>
</feature>
<dbReference type="Proteomes" id="UP000288805">
    <property type="component" value="Unassembled WGS sequence"/>
</dbReference>
<dbReference type="SUPFAM" id="SSF56672">
    <property type="entry name" value="DNA/RNA polymerases"/>
    <property type="match status" value="1"/>
</dbReference>
<proteinExistence type="predicted"/>
<accession>A0A438FTD2</accession>
<feature type="compositionally biased region" description="Polar residues" evidence="1">
    <location>
        <begin position="388"/>
        <end position="401"/>
    </location>
</feature>
<dbReference type="Pfam" id="PF07727">
    <property type="entry name" value="RVT_2"/>
    <property type="match status" value="1"/>
</dbReference>
<evidence type="ECO:0000259" key="3">
    <source>
        <dbReference type="Pfam" id="PF14244"/>
    </source>
</evidence>
<dbReference type="InterPro" id="IPR029472">
    <property type="entry name" value="Copia-like_N"/>
</dbReference>
<organism evidence="4 5">
    <name type="scientific">Vitis vinifera</name>
    <name type="common">Grape</name>
    <dbReference type="NCBI Taxonomy" id="29760"/>
    <lineage>
        <taxon>Eukaryota</taxon>
        <taxon>Viridiplantae</taxon>
        <taxon>Streptophyta</taxon>
        <taxon>Embryophyta</taxon>
        <taxon>Tracheophyta</taxon>
        <taxon>Spermatophyta</taxon>
        <taxon>Magnoliopsida</taxon>
        <taxon>eudicotyledons</taxon>
        <taxon>Gunneridae</taxon>
        <taxon>Pentapetalae</taxon>
        <taxon>rosids</taxon>
        <taxon>Vitales</taxon>
        <taxon>Vitaceae</taxon>
        <taxon>Viteae</taxon>
        <taxon>Vitis</taxon>
    </lineage>
</organism>
<dbReference type="InterPro" id="IPR043502">
    <property type="entry name" value="DNA/RNA_pol_sf"/>
</dbReference>
<dbReference type="AlphaFoldDB" id="A0A438FTD2"/>
<feature type="domain" description="Retrotransposon Copia-like N-terminal" evidence="3">
    <location>
        <begin position="30"/>
        <end position="72"/>
    </location>
</feature>
<reference evidence="4 5" key="1">
    <citation type="journal article" date="2018" name="PLoS Genet.">
        <title>Population sequencing reveals clonal diversity and ancestral inbreeding in the grapevine cultivar Chardonnay.</title>
        <authorList>
            <person name="Roach M.J."/>
            <person name="Johnson D.L."/>
            <person name="Bohlmann J."/>
            <person name="van Vuuren H.J."/>
            <person name="Jones S.J."/>
            <person name="Pretorius I.S."/>
            <person name="Schmidt S.A."/>
            <person name="Borneman A.R."/>
        </authorList>
    </citation>
    <scope>NUCLEOTIDE SEQUENCE [LARGE SCALE GENOMIC DNA]</scope>
    <source>
        <strain evidence="5">cv. Chardonnay</strain>
        <tissue evidence="4">Leaf</tissue>
    </source>
</reference>
<dbReference type="EMBL" id="QGNW01000746">
    <property type="protein sequence ID" value="RVW63220.1"/>
    <property type="molecule type" value="Genomic_DNA"/>
</dbReference>
<feature type="domain" description="Reverse transcriptase Ty1/copia-type" evidence="2">
    <location>
        <begin position="501"/>
        <end position="744"/>
    </location>
</feature>
<feature type="region of interest" description="Disordered" evidence="1">
    <location>
        <begin position="385"/>
        <end position="404"/>
    </location>
</feature>
<feature type="region of interest" description="Disordered" evidence="1">
    <location>
        <begin position="251"/>
        <end position="279"/>
    </location>
</feature>
<protein>
    <submittedName>
        <fullName evidence="4">Retrovirus-related Pol polyprotein from transposon RE1</fullName>
    </submittedName>
</protein>
<dbReference type="Pfam" id="PF14244">
    <property type="entry name" value="Retrotran_gag_3"/>
    <property type="match status" value="1"/>
</dbReference>
<dbReference type="InterPro" id="IPR013103">
    <property type="entry name" value="RVT_2"/>
</dbReference>